<evidence type="ECO:0000256" key="5">
    <source>
        <dbReference type="ARBA" id="ARBA00022989"/>
    </source>
</evidence>
<dbReference type="PANTHER" id="PTHR31806:SF1">
    <property type="entry name" value="PURINE-CYTOSINE PERMEASE FCY2-RELATED"/>
    <property type="match status" value="1"/>
</dbReference>
<dbReference type="AlphaFoldDB" id="A0A9W9ILV4"/>
<feature type="transmembrane region" description="Helical" evidence="8">
    <location>
        <begin position="120"/>
        <end position="140"/>
    </location>
</feature>
<accession>A0A9W9ILV4</accession>
<dbReference type="InterPro" id="IPR001248">
    <property type="entry name" value="Pur-cyt_permease"/>
</dbReference>
<comment type="similarity">
    <text evidence="2 7">Belongs to the purine-cytosine permease (2.A.39) family.</text>
</comment>
<comment type="subcellular location">
    <subcellularLocation>
        <location evidence="1">Membrane</location>
        <topology evidence="1">Multi-pass membrane protein</topology>
    </subcellularLocation>
</comment>
<comment type="caution">
    <text evidence="9">The sequence shown here is derived from an EMBL/GenBank/DDBJ whole genome shotgun (WGS) entry which is preliminary data.</text>
</comment>
<keyword evidence="6 7" id="KW-0472">Membrane</keyword>
<feature type="transmembrane region" description="Helical" evidence="8">
    <location>
        <begin position="221"/>
        <end position="238"/>
    </location>
</feature>
<evidence type="ECO:0000256" key="2">
    <source>
        <dbReference type="ARBA" id="ARBA00008974"/>
    </source>
</evidence>
<evidence type="ECO:0000256" key="6">
    <source>
        <dbReference type="ARBA" id="ARBA00023136"/>
    </source>
</evidence>
<dbReference type="GO" id="GO:0022857">
    <property type="term" value="F:transmembrane transporter activity"/>
    <property type="evidence" value="ECO:0007669"/>
    <property type="project" value="InterPro"/>
</dbReference>
<sequence>MAQKENPVLKYQSDPGPQTVPWLQRRLSIEAGGIERVTDAERQHHTTKFWQAATFWFSANMAVATLNIGSLGGSLGLGFWDCFIIILVVNIVSDILPAWTATVGLTGLRMTTFSRYSFGYWGNMLVVIFSMIATTGWNAINSISGAVVLNALSDGRFPTWAGVIVICTLVWIICVLGITWIHRLDTFIWIPPLIVWCVAAGTGASSFTGETPKDLQGSNKAAAVLTYMASIFSFSVSWVNCAADYNVRMPPDTPRWKIFTATYVGIFVPTVLVQSLGAALYSGTVTDTAWKEAYASSSIGGLLKMALEPAGGFGKFLMVLAAFSSVPNNIPNNYSFALHAQNLGLWAIRIPRVVLVTFGFVTAIVIGCCAAKYFDDTLQTLLSVIGYWTVIHITVVLEEHLIFRYSWDSYDLDAWNTPAALPFGWAAIGAFAFGFLGAALGMKVAWYAGPVASLIGSSANIGHELTFAFAGVVFPVFRWIERRYGNR</sequence>
<feature type="transmembrane region" description="Helical" evidence="8">
    <location>
        <begin position="380"/>
        <end position="398"/>
    </location>
</feature>
<feature type="transmembrane region" description="Helical" evidence="8">
    <location>
        <begin position="187"/>
        <end position="209"/>
    </location>
</feature>
<dbReference type="Gene3D" id="1.10.4160.10">
    <property type="entry name" value="Hydantoin permease"/>
    <property type="match status" value="1"/>
</dbReference>
<dbReference type="PANTHER" id="PTHR31806">
    <property type="entry name" value="PURINE-CYTOSINE PERMEASE FCY2-RELATED"/>
    <property type="match status" value="1"/>
</dbReference>
<protein>
    <submittedName>
        <fullName evidence="9">Uncharacterized protein</fullName>
    </submittedName>
</protein>
<evidence type="ECO:0000256" key="3">
    <source>
        <dbReference type="ARBA" id="ARBA00022448"/>
    </source>
</evidence>
<evidence type="ECO:0000256" key="1">
    <source>
        <dbReference type="ARBA" id="ARBA00004141"/>
    </source>
</evidence>
<feature type="transmembrane region" description="Helical" evidence="8">
    <location>
        <begin position="160"/>
        <end position="181"/>
    </location>
</feature>
<feature type="transmembrane region" description="Helical" evidence="8">
    <location>
        <begin position="353"/>
        <end position="374"/>
    </location>
</feature>
<feature type="transmembrane region" description="Helical" evidence="8">
    <location>
        <begin position="419"/>
        <end position="441"/>
    </location>
</feature>
<dbReference type="InterPro" id="IPR026030">
    <property type="entry name" value="Pur-cyt_permease_Fcy2/21/22"/>
</dbReference>
<feature type="transmembrane region" description="Helical" evidence="8">
    <location>
        <begin position="461"/>
        <end position="480"/>
    </location>
</feature>
<keyword evidence="3 7" id="KW-0813">Transport</keyword>
<keyword evidence="10" id="KW-1185">Reference proteome</keyword>
<evidence type="ECO:0000256" key="8">
    <source>
        <dbReference type="SAM" id="Phobius"/>
    </source>
</evidence>
<dbReference type="OrthoDB" id="5428495at2759"/>
<feature type="transmembrane region" description="Helical" evidence="8">
    <location>
        <begin position="258"/>
        <end position="281"/>
    </location>
</feature>
<reference evidence="9" key="2">
    <citation type="journal article" date="2023" name="IMA Fungus">
        <title>Comparative genomic study of the Penicillium genus elucidates a diverse pangenome and 15 lateral gene transfer events.</title>
        <authorList>
            <person name="Petersen C."/>
            <person name="Sorensen T."/>
            <person name="Nielsen M.R."/>
            <person name="Sondergaard T.E."/>
            <person name="Sorensen J.L."/>
            <person name="Fitzpatrick D.A."/>
            <person name="Frisvad J.C."/>
            <person name="Nielsen K.L."/>
        </authorList>
    </citation>
    <scope>NUCLEOTIDE SEQUENCE</scope>
    <source>
        <strain evidence="9">IBT 21917</strain>
    </source>
</reference>
<dbReference type="GO" id="GO:0005886">
    <property type="term" value="C:plasma membrane"/>
    <property type="evidence" value="ECO:0007669"/>
    <property type="project" value="TreeGrafter"/>
</dbReference>
<feature type="transmembrane region" description="Helical" evidence="8">
    <location>
        <begin position="80"/>
        <end position="100"/>
    </location>
</feature>
<keyword evidence="5 8" id="KW-1133">Transmembrane helix</keyword>
<dbReference type="Proteomes" id="UP001146351">
    <property type="component" value="Unassembled WGS sequence"/>
</dbReference>
<evidence type="ECO:0000256" key="7">
    <source>
        <dbReference type="PIRNR" id="PIRNR002744"/>
    </source>
</evidence>
<feature type="transmembrane region" description="Helical" evidence="8">
    <location>
        <begin position="49"/>
        <end position="68"/>
    </location>
</feature>
<name>A0A9W9ILV4_9EURO</name>
<gene>
    <name evidence="9" type="ORF">N7492_003424</name>
</gene>
<keyword evidence="4 8" id="KW-0812">Transmembrane</keyword>
<evidence type="ECO:0000256" key="4">
    <source>
        <dbReference type="ARBA" id="ARBA00022692"/>
    </source>
</evidence>
<evidence type="ECO:0000313" key="10">
    <source>
        <dbReference type="Proteomes" id="UP001146351"/>
    </source>
</evidence>
<dbReference type="Pfam" id="PF02133">
    <property type="entry name" value="Transp_cyt_pur"/>
    <property type="match status" value="1"/>
</dbReference>
<dbReference type="EMBL" id="JAPQKO010000002">
    <property type="protein sequence ID" value="KAJ5180214.1"/>
    <property type="molecule type" value="Genomic_DNA"/>
</dbReference>
<proteinExistence type="inferred from homology"/>
<reference evidence="9" key="1">
    <citation type="submission" date="2022-11" db="EMBL/GenBank/DDBJ databases">
        <authorList>
            <person name="Petersen C."/>
        </authorList>
    </citation>
    <scope>NUCLEOTIDE SEQUENCE</scope>
    <source>
        <strain evidence="9">IBT 21917</strain>
    </source>
</reference>
<evidence type="ECO:0000313" key="9">
    <source>
        <dbReference type="EMBL" id="KAJ5180214.1"/>
    </source>
</evidence>
<organism evidence="9 10">
    <name type="scientific">Penicillium capsulatum</name>
    <dbReference type="NCBI Taxonomy" id="69766"/>
    <lineage>
        <taxon>Eukaryota</taxon>
        <taxon>Fungi</taxon>
        <taxon>Dikarya</taxon>
        <taxon>Ascomycota</taxon>
        <taxon>Pezizomycotina</taxon>
        <taxon>Eurotiomycetes</taxon>
        <taxon>Eurotiomycetidae</taxon>
        <taxon>Eurotiales</taxon>
        <taxon>Aspergillaceae</taxon>
        <taxon>Penicillium</taxon>
    </lineage>
</organism>
<dbReference type="PIRSF" id="PIRSF002744">
    <property type="entry name" value="Pur-cyt_permease"/>
    <property type="match status" value="1"/>
</dbReference>